<gene>
    <name evidence="1" type="ORF">B0H16DRAFT_1470237</name>
</gene>
<sequence>MLLAVQNRPRATNLGACATEWGGTVQVPFLVPVAHIQLMNLSATAGRCQCDRSRTPTAHRGKVFLGLVQHGICGPRRALALSSDPAVSGLDDDKDDPVCVGKAQEVVKSKVSAGSKIDGGGQEDYIQAKVSYGSFFVVHGGDGGRVYIRVSFVSKGVAMWV</sequence>
<dbReference type="EMBL" id="JARKIB010000168">
    <property type="protein sequence ID" value="KAJ7729044.1"/>
    <property type="molecule type" value="Genomic_DNA"/>
</dbReference>
<name>A0AAD7MSS5_9AGAR</name>
<accession>A0AAD7MSS5</accession>
<organism evidence="1 2">
    <name type="scientific">Mycena metata</name>
    <dbReference type="NCBI Taxonomy" id="1033252"/>
    <lineage>
        <taxon>Eukaryota</taxon>
        <taxon>Fungi</taxon>
        <taxon>Dikarya</taxon>
        <taxon>Basidiomycota</taxon>
        <taxon>Agaricomycotina</taxon>
        <taxon>Agaricomycetes</taxon>
        <taxon>Agaricomycetidae</taxon>
        <taxon>Agaricales</taxon>
        <taxon>Marasmiineae</taxon>
        <taxon>Mycenaceae</taxon>
        <taxon>Mycena</taxon>
    </lineage>
</organism>
<evidence type="ECO:0000313" key="1">
    <source>
        <dbReference type="EMBL" id="KAJ7729044.1"/>
    </source>
</evidence>
<comment type="caution">
    <text evidence="1">The sequence shown here is derived from an EMBL/GenBank/DDBJ whole genome shotgun (WGS) entry which is preliminary data.</text>
</comment>
<reference evidence="1" key="1">
    <citation type="submission" date="2023-03" db="EMBL/GenBank/DDBJ databases">
        <title>Massive genome expansion in bonnet fungi (Mycena s.s.) driven by repeated elements and novel gene families across ecological guilds.</title>
        <authorList>
            <consortium name="Lawrence Berkeley National Laboratory"/>
            <person name="Harder C.B."/>
            <person name="Miyauchi S."/>
            <person name="Viragh M."/>
            <person name="Kuo A."/>
            <person name="Thoen E."/>
            <person name="Andreopoulos B."/>
            <person name="Lu D."/>
            <person name="Skrede I."/>
            <person name="Drula E."/>
            <person name="Henrissat B."/>
            <person name="Morin E."/>
            <person name="Kohler A."/>
            <person name="Barry K."/>
            <person name="LaButti K."/>
            <person name="Morin E."/>
            <person name="Salamov A."/>
            <person name="Lipzen A."/>
            <person name="Mereny Z."/>
            <person name="Hegedus B."/>
            <person name="Baldrian P."/>
            <person name="Stursova M."/>
            <person name="Weitz H."/>
            <person name="Taylor A."/>
            <person name="Grigoriev I.V."/>
            <person name="Nagy L.G."/>
            <person name="Martin F."/>
            <person name="Kauserud H."/>
        </authorList>
    </citation>
    <scope>NUCLEOTIDE SEQUENCE</scope>
    <source>
        <strain evidence="1">CBHHK182m</strain>
    </source>
</reference>
<dbReference type="AlphaFoldDB" id="A0AAD7MSS5"/>
<evidence type="ECO:0000313" key="2">
    <source>
        <dbReference type="Proteomes" id="UP001215598"/>
    </source>
</evidence>
<keyword evidence="2" id="KW-1185">Reference proteome</keyword>
<protein>
    <submittedName>
        <fullName evidence="1">Uncharacterized protein</fullName>
    </submittedName>
</protein>
<dbReference type="Proteomes" id="UP001215598">
    <property type="component" value="Unassembled WGS sequence"/>
</dbReference>
<proteinExistence type="predicted"/>